<reference evidence="1" key="1">
    <citation type="journal article" date="2017" name="Proc. Natl. Acad. Sci. U.S.A.">
        <title>Comparative genomics uncovers the prolific and distinctive metabolic potential of the cyanobacterial genus Moorea.</title>
        <authorList>
            <person name="Leao T."/>
            <person name="Castelao G."/>
            <person name="Korobeynikov A."/>
            <person name="Monroe E.A."/>
            <person name="Podell S."/>
            <person name="Glukhov E."/>
            <person name="Allen E.E."/>
            <person name="Gerwick W.H."/>
            <person name="Gerwick L."/>
        </authorList>
    </citation>
    <scope>NUCLEOTIDE SEQUENCE</scope>
    <source>
        <strain evidence="1">JHB</strain>
    </source>
</reference>
<dbReference type="EMBL" id="CP017708">
    <property type="protein sequence ID" value="WAN68732.1"/>
    <property type="molecule type" value="Genomic_DNA"/>
</dbReference>
<gene>
    <name evidence="1" type="ORF">BJP36_40925</name>
</gene>
<proteinExistence type="predicted"/>
<reference evidence="1" key="2">
    <citation type="submission" date="2022-10" db="EMBL/GenBank/DDBJ databases">
        <authorList>
            <person name="Ngo T.-E."/>
        </authorList>
    </citation>
    <scope>NUCLEOTIDE SEQUENCE</scope>
    <source>
        <strain evidence="1">JHB</strain>
    </source>
</reference>
<name>A0A9Q9SSB9_MOOP1</name>
<dbReference type="Proteomes" id="UP000176944">
    <property type="component" value="Chromosome"/>
</dbReference>
<protein>
    <submittedName>
        <fullName evidence="1">Uncharacterized protein</fullName>
    </submittedName>
</protein>
<sequence length="59" mass="6643">MPTNPMGSFVNLPDPLPTLHLTNYISVRWAVPSHLMGNLVNLPNPLPTLHLHQLELRSH</sequence>
<organism evidence="1">
    <name type="scientific">Moorena producens (strain JHB)</name>
    <dbReference type="NCBI Taxonomy" id="1454205"/>
    <lineage>
        <taxon>Bacteria</taxon>
        <taxon>Bacillati</taxon>
        <taxon>Cyanobacteriota</taxon>
        <taxon>Cyanophyceae</taxon>
        <taxon>Coleofasciculales</taxon>
        <taxon>Coleofasciculaceae</taxon>
        <taxon>Moorena</taxon>
    </lineage>
</organism>
<dbReference type="AlphaFoldDB" id="A0A9Q9SSB9"/>
<evidence type="ECO:0000313" key="1">
    <source>
        <dbReference type="EMBL" id="WAN68732.1"/>
    </source>
</evidence>
<accession>A0A9Q9SSB9</accession>